<evidence type="ECO:0000256" key="1">
    <source>
        <dbReference type="SAM" id="Phobius"/>
    </source>
</evidence>
<keyword evidence="1" id="KW-0472">Membrane</keyword>
<protein>
    <submittedName>
        <fullName evidence="2">Uncharacterized protein</fullName>
    </submittedName>
</protein>
<evidence type="ECO:0000313" key="3">
    <source>
        <dbReference type="Proteomes" id="UP000528964"/>
    </source>
</evidence>
<dbReference type="AlphaFoldDB" id="A0A7W6CYF3"/>
<dbReference type="Proteomes" id="UP000528964">
    <property type="component" value="Unassembled WGS sequence"/>
</dbReference>
<evidence type="ECO:0000313" key="2">
    <source>
        <dbReference type="EMBL" id="MBB3973356.1"/>
    </source>
</evidence>
<comment type="caution">
    <text evidence="2">The sequence shown here is derived from an EMBL/GenBank/DDBJ whole genome shotgun (WGS) entry which is preliminary data.</text>
</comment>
<gene>
    <name evidence="2" type="ORF">GGR24_002026</name>
</gene>
<organism evidence="2 3">
    <name type="scientific">Hansschlegelia beijingensis</name>
    <dbReference type="NCBI Taxonomy" id="1133344"/>
    <lineage>
        <taxon>Bacteria</taxon>
        <taxon>Pseudomonadati</taxon>
        <taxon>Pseudomonadota</taxon>
        <taxon>Alphaproteobacteria</taxon>
        <taxon>Hyphomicrobiales</taxon>
        <taxon>Methylopilaceae</taxon>
        <taxon>Hansschlegelia</taxon>
    </lineage>
</organism>
<feature type="transmembrane region" description="Helical" evidence="1">
    <location>
        <begin position="37"/>
        <end position="58"/>
    </location>
</feature>
<reference evidence="2 3" key="1">
    <citation type="submission" date="2020-08" db="EMBL/GenBank/DDBJ databases">
        <title>Genomic Encyclopedia of Type Strains, Phase IV (KMG-IV): sequencing the most valuable type-strain genomes for metagenomic binning, comparative biology and taxonomic classification.</title>
        <authorList>
            <person name="Goeker M."/>
        </authorList>
    </citation>
    <scope>NUCLEOTIDE SEQUENCE [LARGE SCALE GENOMIC DNA]</scope>
    <source>
        <strain evidence="2 3">DSM 25481</strain>
    </source>
</reference>
<sequence>MSDTQVPVRRTEPHRASLKLRCGPFSSEAEVEISSRGLIAVGALVSGILLSVVPIIWVSTRKAPRRWL</sequence>
<accession>A0A7W6CYF3</accession>
<keyword evidence="3" id="KW-1185">Reference proteome</keyword>
<name>A0A7W6CYF3_9HYPH</name>
<keyword evidence="1" id="KW-1133">Transmembrane helix</keyword>
<proteinExistence type="predicted"/>
<keyword evidence="1" id="KW-0812">Transmembrane</keyword>
<dbReference type="EMBL" id="JACIDR010000003">
    <property type="protein sequence ID" value="MBB3973356.1"/>
    <property type="molecule type" value="Genomic_DNA"/>
</dbReference>
<dbReference type="RefSeq" id="WP_183395237.1">
    <property type="nucleotide sequence ID" value="NZ_JACIDR010000003.1"/>
</dbReference>